<dbReference type="EMBL" id="RKKU01000013">
    <property type="protein sequence ID" value="ROZ84020.1"/>
    <property type="molecule type" value="Genomic_DNA"/>
</dbReference>
<dbReference type="InterPro" id="IPR015942">
    <property type="entry name" value="Asp/Glu/hydantoin_racemase"/>
</dbReference>
<evidence type="ECO:0000256" key="2">
    <source>
        <dbReference type="ARBA" id="ARBA00023235"/>
    </source>
</evidence>
<dbReference type="SUPFAM" id="SSF53681">
    <property type="entry name" value="Aspartate/glutamate racemase"/>
    <property type="match status" value="2"/>
</dbReference>
<protein>
    <submittedName>
        <fullName evidence="3">Aspartate/glutamate racemase family protein</fullName>
    </submittedName>
</protein>
<dbReference type="Pfam" id="PF01177">
    <property type="entry name" value="Asp_Glu_race"/>
    <property type="match status" value="1"/>
</dbReference>
<sequence>MKTIGIIGGMSWESTQTYYAQINRGINRALGGLHSARLLLYSVDFAEIEALQHKGEWQATADILIQAARTLEMAGADFLLIATNTMHKVAADVGAHVTIPLLHIADATAAVLQQAQVRRIGLLGTAFTMEQAFYRERLEAQGIEVLIPNADERADVHRIIYQQPCRGEIRDDSRQRYLSIIYNLVAAGAEGVILGCTEIGLLISAEHTSVPLYDTTLIHVEAAVNQALRD</sequence>
<name>A0ABX9XL84_9PSED</name>
<dbReference type="NCBIfam" id="TIGR00035">
    <property type="entry name" value="asp_race"/>
    <property type="match status" value="1"/>
</dbReference>
<dbReference type="Gene3D" id="3.40.50.1860">
    <property type="match status" value="2"/>
</dbReference>
<keyword evidence="4" id="KW-1185">Reference proteome</keyword>
<dbReference type="PANTHER" id="PTHR21198:SF7">
    <property type="entry name" value="ASPARTATE-GLUTAMATE RACEMASE FAMILY"/>
    <property type="match status" value="1"/>
</dbReference>
<proteinExistence type="inferred from homology"/>
<dbReference type="RefSeq" id="WP_123889734.1">
    <property type="nucleotide sequence ID" value="NZ_RKKU01000013.1"/>
</dbReference>
<dbReference type="Proteomes" id="UP000275199">
    <property type="component" value="Unassembled WGS sequence"/>
</dbReference>
<dbReference type="InterPro" id="IPR033134">
    <property type="entry name" value="Asp/Glu_racemase_AS_2"/>
</dbReference>
<dbReference type="PROSITE" id="PS00924">
    <property type="entry name" value="ASP_GLU_RACEMASE_2"/>
    <property type="match status" value="1"/>
</dbReference>
<evidence type="ECO:0000313" key="3">
    <source>
        <dbReference type="EMBL" id="ROZ84020.1"/>
    </source>
</evidence>
<reference evidence="3 4" key="1">
    <citation type="submission" date="2018-11" db="EMBL/GenBank/DDBJ databases">
        <authorList>
            <person name="Jang G.I."/>
            <person name="Hwang C.Y."/>
        </authorList>
    </citation>
    <scope>NUCLEOTIDE SEQUENCE [LARGE SCALE GENOMIC DNA]</scope>
    <source>
        <strain evidence="3 4">SSM26</strain>
    </source>
</reference>
<dbReference type="InterPro" id="IPR004380">
    <property type="entry name" value="Asp_race"/>
</dbReference>
<evidence type="ECO:0000256" key="1">
    <source>
        <dbReference type="ARBA" id="ARBA00007847"/>
    </source>
</evidence>
<comment type="similarity">
    <text evidence="1">Belongs to the aspartate/glutamate racemases family.</text>
</comment>
<evidence type="ECO:0000313" key="4">
    <source>
        <dbReference type="Proteomes" id="UP000275199"/>
    </source>
</evidence>
<gene>
    <name evidence="3" type="ORF">EF096_11285</name>
</gene>
<accession>A0ABX9XL84</accession>
<comment type="caution">
    <text evidence="3">The sequence shown here is derived from an EMBL/GenBank/DDBJ whole genome shotgun (WGS) entry which is preliminary data.</text>
</comment>
<organism evidence="3 4">
    <name type="scientific">Pseudomonas neustonica</name>
    <dbReference type="NCBI Taxonomy" id="2487346"/>
    <lineage>
        <taxon>Bacteria</taxon>
        <taxon>Pseudomonadati</taxon>
        <taxon>Pseudomonadota</taxon>
        <taxon>Gammaproteobacteria</taxon>
        <taxon>Pseudomonadales</taxon>
        <taxon>Pseudomonadaceae</taxon>
        <taxon>Pseudomonas</taxon>
    </lineage>
</organism>
<keyword evidence="2" id="KW-0413">Isomerase</keyword>
<dbReference type="PANTHER" id="PTHR21198">
    <property type="entry name" value="GLUTAMATE RACEMASE"/>
    <property type="match status" value="1"/>
</dbReference>
<dbReference type="InterPro" id="IPR001920">
    <property type="entry name" value="Asp/Glu_race"/>
</dbReference>